<dbReference type="Pfam" id="PF05889">
    <property type="entry name" value="SepSecS"/>
    <property type="match status" value="1"/>
</dbReference>
<comment type="pathway">
    <text evidence="3 18">Aminoacyl-tRNA biosynthesis; selenocysteinyl-tRNA(Sec) biosynthesis; selenocysteinyl-tRNA(Sec) from L-seryl-tRNA(Sec) (archaeal/eukaryal route): step 2/2.</text>
</comment>
<evidence type="ECO:0000256" key="4">
    <source>
        <dbReference type="ARBA" id="ARBA00007037"/>
    </source>
</evidence>
<evidence type="ECO:0000256" key="15">
    <source>
        <dbReference type="ARBA" id="ARBA00032048"/>
    </source>
</evidence>
<feature type="binding site" evidence="19">
    <location>
        <position position="99"/>
    </location>
    <ligand>
        <name>substrate</name>
    </ligand>
</feature>
<evidence type="ECO:0000313" key="22">
    <source>
        <dbReference type="WBParaSite" id="ACAC_0000096101-mRNA-1"/>
    </source>
</evidence>
<evidence type="ECO:0000256" key="20">
    <source>
        <dbReference type="PIRSR" id="PIRSR017689-50"/>
    </source>
</evidence>
<feature type="site" description="May act as a substrate filter by repelling compounds with a negatively charged alpha-carboxylate" evidence="20">
    <location>
        <position position="68"/>
    </location>
</feature>
<dbReference type="InterPro" id="IPR019872">
    <property type="entry name" value="Sec-tRNA_Se_transferase"/>
</dbReference>
<keyword evidence="12 18" id="KW-0711">Selenium</keyword>
<evidence type="ECO:0000256" key="8">
    <source>
        <dbReference type="ARBA" id="ARBA00022679"/>
    </source>
</evidence>
<dbReference type="PANTHER" id="PTHR12944:SF2">
    <property type="entry name" value="O-PHOSPHOSERYL-TRNA(SEC) SELENIUM TRANSFERASE"/>
    <property type="match status" value="1"/>
</dbReference>
<dbReference type="PANTHER" id="PTHR12944">
    <property type="entry name" value="SOLUBLE LIVER ANTIGEN/LIVER PANCREAS ANTIGEN"/>
    <property type="match status" value="1"/>
</dbReference>
<keyword evidence="9 18" id="KW-0694">RNA-binding</keyword>
<accession>A0A158P6F1</accession>
<keyword evidence="8 18" id="KW-0808">Transferase</keyword>
<dbReference type="InterPro" id="IPR015421">
    <property type="entry name" value="PyrdxlP-dep_Trfase_major"/>
</dbReference>
<feature type="modified residue" description="N6-(pyridoxal phosphate)lysine" evidence="20">
    <location>
        <position position="274"/>
    </location>
</feature>
<dbReference type="SUPFAM" id="SSF53383">
    <property type="entry name" value="PLP-dependent transferases"/>
    <property type="match status" value="1"/>
</dbReference>
<organism evidence="21 22">
    <name type="scientific">Angiostrongylus cantonensis</name>
    <name type="common">Rat lungworm</name>
    <dbReference type="NCBI Taxonomy" id="6313"/>
    <lineage>
        <taxon>Eukaryota</taxon>
        <taxon>Metazoa</taxon>
        <taxon>Ecdysozoa</taxon>
        <taxon>Nematoda</taxon>
        <taxon>Chromadorea</taxon>
        <taxon>Rhabditida</taxon>
        <taxon>Rhabditina</taxon>
        <taxon>Rhabditomorpha</taxon>
        <taxon>Strongyloidea</taxon>
        <taxon>Metastrongylidae</taxon>
        <taxon>Angiostrongylus</taxon>
    </lineage>
</organism>
<evidence type="ECO:0000256" key="19">
    <source>
        <dbReference type="PIRSR" id="PIRSR017689-1"/>
    </source>
</evidence>
<dbReference type="GO" id="GO:0001717">
    <property type="term" value="P:conversion of seryl-tRNAsec to selenocys-tRNAsec"/>
    <property type="evidence" value="ECO:0007669"/>
    <property type="project" value="UniProtKB-UniRule"/>
</dbReference>
<feature type="binding site" evidence="19">
    <location>
        <position position="374"/>
    </location>
    <ligand>
        <name>tRNA</name>
        <dbReference type="ChEBI" id="CHEBI:17843"/>
    </ligand>
</feature>
<evidence type="ECO:0000256" key="12">
    <source>
        <dbReference type="ARBA" id="ARBA00023266"/>
    </source>
</evidence>
<dbReference type="EC" id="2.9.1.2" evidence="5 18"/>
<feature type="binding site" evidence="19">
    <location>
        <position position="449"/>
    </location>
    <ligand>
        <name>tRNA</name>
        <dbReference type="ChEBI" id="CHEBI:17843"/>
    </ligand>
</feature>
<evidence type="ECO:0000256" key="11">
    <source>
        <dbReference type="ARBA" id="ARBA00022917"/>
    </source>
</evidence>
<reference evidence="22" key="2">
    <citation type="submission" date="2016-04" db="UniProtKB">
        <authorList>
            <consortium name="WormBaseParasite"/>
        </authorList>
    </citation>
    <scope>IDENTIFICATION</scope>
</reference>
<keyword evidence="11 18" id="KW-0648">Protein biosynthesis</keyword>
<dbReference type="GO" id="GO:0000049">
    <property type="term" value="F:tRNA binding"/>
    <property type="evidence" value="ECO:0007669"/>
    <property type="project" value="UniProtKB-UniRule"/>
</dbReference>
<reference evidence="21" key="1">
    <citation type="submission" date="2012-09" db="EMBL/GenBank/DDBJ databases">
        <authorList>
            <person name="Martin A.A."/>
        </authorList>
    </citation>
    <scope>NUCLEOTIDE SEQUENCE</scope>
</reference>
<comment type="similarity">
    <text evidence="4 18">Belongs to the SepSecS family.</text>
</comment>
<evidence type="ECO:0000256" key="6">
    <source>
        <dbReference type="ARBA" id="ARBA00021963"/>
    </source>
</evidence>
<evidence type="ECO:0000256" key="13">
    <source>
        <dbReference type="ARBA" id="ARBA00026053"/>
    </source>
</evidence>
<feature type="binding site" evidence="19">
    <location>
        <position position="69"/>
    </location>
    <ligand>
        <name>pyridoxal 5'-phosphate</name>
        <dbReference type="ChEBI" id="CHEBI:597326"/>
    </ligand>
</feature>
<evidence type="ECO:0000256" key="3">
    <source>
        <dbReference type="ARBA" id="ARBA00004822"/>
    </source>
</evidence>
<comment type="subunit">
    <text evidence="13">Homotetramer formed by a catalytic dimer and a non-catalytic dimer serving as a binding platform that orients tRNASec for catalysis. Each tetramer binds the CCA ends of two tRNAs which point to the active sites of the catalytic dimer.</text>
</comment>
<keyword evidence="10 18" id="KW-0663">Pyridoxal phosphate</keyword>
<proteinExistence type="inferred from homology"/>
<dbReference type="GO" id="GO:0001514">
    <property type="term" value="P:selenocysteine incorporation"/>
    <property type="evidence" value="ECO:0007669"/>
    <property type="project" value="TreeGrafter"/>
</dbReference>
<dbReference type="Proteomes" id="UP000035642">
    <property type="component" value="Unassembled WGS sequence"/>
</dbReference>
<evidence type="ECO:0000256" key="5">
    <source>
        <dbReference type="ARBA" id="ARBA00012464"/>
    </source>
</evidence>
<protein>
    <recommendedName>
        <fullName evidence="6 18">O-phosphoseryl-tRNA(Sec) selenium transferase</fullName>
        <ecNumber evidence="5 18">2.9.1.2</ecNumber>
    </recommendedName>
    <alternativeName>
        <fullName evidence="14 18">Selenocysteine synthase</fullName>
    </alternativeName>
    <alternativeName>
        <fullName evidence="15 18">Selenocysteinyl-tRNA(Sec) synthase</fullName>
    </alternativeName>
    <alternativeName>
        <fullName evidence="16 18">Sep-tRNA:Sec-tRNA synthase</fullName>
    </alternativeName>
</protein>
<sequence>MRSSFKKKEAEYSTLVSKSNSKLLNSLWQKKCIPDYGWPDHALDLLLTWLASHDTNNRMDVATVGAGEREGRVSCSFVRKLHCNLSHGIGRSGNILDIQPKAIGSSMLACLANEFALHALQEIGMGTAVVVPMCTGMTLSLCMGSWRKLRPHAKYVLWLRVDQKSCLKSIFHAGFEPLIVEPIRAGDALVTDIETVNGILQDRADEILCVLSTTSCFSPRSPDSIEAISSICQLCHVPHLVNNAYGLQSEECVRLLNAGCAVGRIDAFVQSLDKNFQAAPFRFLLGYLSRVLHKASCVPSRDLVLTLLHHGRRGLLEIFYTRKRLAMKALLMSFASDIGESVYDVEDNLISLALTLSSIPLEKQSLFGSILFNRGISGARLLVSFLLFLVVVSTTKTTTIDGYHFVNFGSHTSEQHAGYLNIACGVGMHEAEVDEVFSRLRTVYAKFFRKNSLIARADCPNHDDIDEL</sequence>
<evidence type="ECO:0000256" key="10">
    <source>
        <dbReference type="ARBA" id="ARBA00022898"/>
    </source>
</evidence>
<evidence type="ECO:0000256" key="16">
    <source>
        <dbReference type="ARBA" id="ARBA00032693"/>
    </source>
</evidence>
<dbReference type="PIRSF" id="PIRSF017689">
    <property type="entry name" value="SepSecS"/>
    <property type="match status" value="1"/>
</dbReference>
<comment type="function">
    <text evidence="2 18">Converts O-phosphoseryl-tRNA(Sec) to selenocysteinyl-tRNA(Sec) required for selenoprotein biosynthesis.</text>
</comment>
<evidence type="ECO:0000256" key="18">
    <source>
        <dbReference type="PIRNR" id="PIRNR017689"/>
    </source>
</evidence>
<evidence type="ECO:0000256" key="2">
    <source>
        <dbReference type="ARBA" id="ARBA00002552"/>
    </source>
</evidence>
<dbReference type="UniPathway" id="UPA00906">
    <property type="reaction ID" value="UER00898"/>
</dbReference>
<dbReference type="GO" id="GO:0098621">
    <property type="term" value="F:O-phosphoseryl-tRNA(Sec) selenium transferase activity"/>
    <property type="evidence" value="ECO:0007669"/>
    <property type="project" value="UniProtKB-EC"/>
</dbReference>
<dbReference type="Gene3D" id="3.40.640.10">
    <property type="entry name" value="Type I PLP-dependent aspartate aminotransferase-like (Major domain)"/>
    <property type="match status" value="1"/>
</dbReference>
<comment type="subcellular location">
    <subcellularLocation>
        <location evidence="18">Cytoplasm</location>
    </subcellularLocation>
</comment>
<dbReference type="WBParaSite" id="ACAC_0000096101-mRNA-1">
    <property type="protein sequence ID" value="ACAC_0000096101-mRNA-1"/>
    <property type="gene ID" value="ACAC_0000096101"/>
</dbReference>
<dbReference type="NCBIfam" id="TIGR03531">
    <property type="entry name" value="selenium_SpcS"/>
    <property type="match status" value="1"/>
</dbReference>
<keyword evidence="7 18" id="KW-0820">tRNA-binding</keyword>
<evidence type="ECO:0000256" key="14">
    <source>
        <dbReference type="ARBA" id="ARBA00030669"/>
    </source>
</evidence>
<comment type="catalytic activity">
    <reaction evidence="17 18">
        <text>O-phospho-L-seryl-tRNA(Sec) + selenophosphate + H2O = L-selenocysteinyl-tRNA(Sec) + 2 phosphate</text>
        <dbReference type="Rhea" id="RHEA:25041"/>
        <dbReference type="Rhea" id="RHEA-COMP:9743"/>
        <dbReference type="Rhea" id="RHEA-COMP:9947"/>
        <dbReference type="ChEBI" id="CHEBI:15377"/>
        <dbReference type="ChEBI" id="CHEBI:16144"/>
        <dbReference type="ChEBI" id="CHEBI:43474"/>
        <dbReference type="ChEBI" id="CHEBI:78551"/>
        <dbReference type="ChEBI" id="CHEBI:78573"/>
        <dbReference type="EC" id="2.9.1.2"/>
    </reaction>
</comment>
<evidence type="ECO:0000256" key="9">
    <source>
        <dbReference type="ARBA" id="ARBA00022884"/>
    </source>
</evidence>
<dbReference type="GO" id="GO:0005737">
    <property type="term" value="C:cytoplasm"/>
    <property type="evidence" value="ECO:0007669"/>
    <property type="project" value="UniProtKB-SubCell"/>
</dbReference>
<dbReference type="InterPro" id="IPR008829">
    <property type="entry name" value="SepSecS/SepCysS"/>
</dbReference>
<dbReference type="STRING" id="6313.A0A158P6F1"/>
<comment type="cofactor">
    <cofactor evidence="1 18">
        <name>pyridoxal 5'-phosphate</name>
        <dbReference type="ChEBI" id="CHEBI:597326"/>
    </cofactor>
</comment>
<dbReference type="InterPro" id="IPR015424">
    <property type="entry name" value="PyrdxlP-dep_Trfase"/>
</dbReference>
<keyword evidence="18" id="KW-0963">Cytoplasm</keyword>
<evidence type="ECO:0000313" key="21">
    <source>
        <dbReference type="Proteomes" id="UP000035642"/>
    </source>
</evidence>
<evidence type="ECO:0000256" key="1">
    <source>
        <dbReference type="ARBA" id="ARBA00001933"/>
    </source>
</evidence>
<name>A0A158P6F1_ANGCA</name>
<feature type="binding site" evidence="19">
    <location>
        <position position="294"/>
    </location>
    <ligand>
        <name>substrate</name>
    </ligand>
</feature>
<evidence type="ECO:0000256" key="17">
    <source>
        <dbReference type="ARBA" id="ARBA00048808"/>
    </source>
</evidence>
<feature type="binding site" evidence="19">
    <location>
        <position position="92"/>
    </location>
    <ligand>
        <name>substrate</name>
    </ligand>
</feature>
<feature type="binding site" evidence="19">
    <location>
        <position position="91"/>
    </location>
    <ligand>
        <name>substrate</name>
    </ligand>
</feature>
<evidence type="ECO:0000256" key="7">
    <source>
        <dbReference type="ARBA" id="ARBA00022555"/>
    </source>
</evidence>
<dbReference type="AlphaFoldDB" id="A0A158P6F1"/>
<keyword evidence="21" id="KW-1185">Reference proteome</keyword>